<feature type="transmembrane region" description="Helical" evidence="1">
    <location>
        <begin position="263"/>
        <end position="285"/>
    </location>
</feature>
<keyword evidence="1" id="KW-1133">Transmembrane helix</keyword>
<dbReference type="Proteomes" id="UP000095280">
    <property type="component" value="Unplaced"/>
</dbReference>
<sequence>FRQQGRERQKGRLKKLFQPFRSKTASCNSLPGLSLIRLKFDVTVSVAKGMQLRILTGLAITLSHLLLVASSTAEVFEDEKTGEIILSVTSSQPETSFYGGLGFTNLNWGIRNTLKRSFAAGEEFCLYSPVLGMRNLTVFIFAEKYWDSDAEFELLDSEGVTLESKQMTTEGNRMPTARVNVYQLCVRNRGSAKTIFIGLHQSQRSKIIELTSLLNNMTAEYTMTVEVMSRIEYRIASLEELAKTEYSIVIQDFFRLKNIRSWVMYRSIGVSLGMLLSSAMSTMIIRRWFNSSRSNMTLRRAARQALTSDECRTFKAALRAFRETSTTEQL</sequence>
<protein>
    <submittedName>
        <fullName evidence="3">GOLD domain-containing protein</fullName>
    </submittedName>
</protein>
<dbReference type="AlphaFoldDB" id="A0A1I8I935"/>
<accession>A0A1I8I935</accession>
<evidence type="ECO:0000313" key="3">
    <source>
        <dbReference type="WBParaSite" id="maker-uti_cns_0010579-snap-gene-0.4-mRNA-1"/>
    </source>
</evidence>
<organism evidence="2 3">
    <name type="scientific">Macrostomum lignano</name>
    <dbReference type="NCBI Taxonomy" id="282301"/>
    <lineage>
        <taxon>Eukaryota</taxon>
        <taxon>Metazoa</taxon>
        <taxon>Spiralia</taxon>
        <taxon>Lophotrochozoa</taxon>
        <taxon>Platyhelminthes</taxon>
        <taxon>Rhabditophora</taxon>
        <taxon>Macrostomorpha</taxon>
        <taxon>Macrostomida</taxon>
        <taxon>Macrostomidae</taxon>
        <taxon>Macrostomum</taxon>
    </lineage>
</organism>
<keyword evidence="1" id="KW-0812">Transmembrane</keyword>
<reference evidence="3" key="1">
    <citation type="submission" date="2016-11" db="UniProtKB">
        <authorList>
            <consortium name="WormBaseParasite"/>
        </authorList>
    </citation>
    <scope>IDENTIFICATION</scope>
</reference>
<name>A0A1I8I935_9PLAT</name>
<dbReference type="WBParaSite" id="maker-uti_cns_0010579-snap-gene-0.4-mRNA-1">
    <property type="protein sequence ID" value="maker-uti_cns_0010579-snap-gene-0.4-mRNA-1"/>
    <property type="gene ID" value="maker-uti_cns_0010579-snap-gene-0.4"/>
</dbReference>
<evidence type="ECO:0000256" key="1">
    <source>
        <dbReference type="SAM" id="Phobius"/>
    </source>
</evidence>
<keyword evidence="2" id="KW-1185">Reference proteome</keyword>
<evidence type="ECO:0000313" key="2">
    <source>
        <dbReference type="Proteomes" id="UP000095280"/>
    </source>
</evidence>
<keyword evidence="1" id="KW-0472">Membrane</keyword>
<proteinExistence type="predicted"/>